<comment type="similarity">
    <text evidence="1">Belongs to the 5'-AMP-activated protein kinase gamma subunit family.</text>
</comment>
<organism evidence="9 10">
    <name type="scientific">Ataeniobius toweri</name>
    <dbReference type="NCBI Taxonomy" id="208326"/>
    <lineage>
        <taxon>Eukaryota</taxon>
        <taxon>Metazoa</taxon>
        <taxon>Chordata</taxon>
        <taxon>Craniata</taxon>
        <taxon>Vertebrata</taxon>
        <taxon>Euteleostomi</taxon>
        <taxon>Actinopterygii</taxon>
        <taxon>Neopterygii</taxon>
        <taxon>Teleostei</taxon>
        <taxon>Neoteleostei</taxon>
        <taxon>Acanthomorphata</taxon>
        <taxon>Ovalentaria</taxon>
        <taxon>Atherinomorphae</taxon>
        <taxon>Cyprinodontiformes</taxon>
        <taxon>Goodeidae</taxon>
        <taxon>Ataeniobius</taxon>
    </lineage>
</organism>
<sequence length="440" mass="49581">SGLSTNPSTPTQASSQPVFSQEAQHQSGPSPECLEPGSRSHSMSTPPDTGQRLSLPYTKPLIPSTSPLLSFSTSQHVYGLFEGMLEKLELDDDAAEPESDIYMRFMKSHKCYDIVPTSSKLVVFDTALQVKKAFFALVANGVRAAPLWDSEKQSFVGMLTITDFIIILHRYYKSPMVQIYELEEHKLETWREVYLQATFKPLVNISPDASLFDAVYTLIKNKIHRLPVIDPVTGNALYILTHKRILKFLQLFMCEMPKPAFMKQTLGELGIGTYHEIAFIHPDTPIIKALNIFVERRVSALPVVDDSGKVVDIYSKFDVIVSLRLLFLKTWKVVHVDLLSFQHCYSVCVQNLAAEKTYNNLDITVTKALKHRSQYFEGVVKCHKMETMETIVDRIVKAEVHRLVVVDERSSIEGIVSLSDILQALVLSPADACKEENLTE</sequence>
<dbReference type="SUPFAM" id="SSF54631">
    <property type="entry name" value="CBS-domain pair"/>
    <property type="match status" value="2"/>
</dbReference>
<evidence type="ECO:0000256" key="3">
    <source>
        <dbReference type="ARBA" id="ARBA00023122"/>
    </source>
</evidence>
<keyword evidence="3 6" id="KW-0129">CBS domain</keyword>
<evidence type="ECO:0000256" key="2">
    <source>
        <dbReference type="ARBA" id="ARBA00022737"/>
    </source>
</evidence>
<keyword evidence="4" id="KW-0443">Lipid metabolism</keyword>
<comment type="subunit">
    <text evidence="5">AMPK is a heterotrimer of an alpha catalytic subunit (PRKAA1 or PRKAA2), a beta (PRKAB1 or PRKAB2) and a gamma non-catalytic subunits (PRKAG1, PRKAG2 or PRKAG3). Interacts with FNIP1 and FNIP2.</text>
</comment>
<dbReference type="CDD" id="cd04618">
    <property type="entry name" value="CBS_euAMPK_gamma-like_repeat1"/>
    <property type="match status" value="1"/>
</dbReference>
<keyword evidence="9" id="KW-0808">Transferase</keyword>
<feature type="domain" description="CBS" evidence="8">
    <location>
        <begin position="197"/>
        <end position="258"/>
    </location>
</feature>
<feature type="domain" description="CBS" evidence="8">
    <location>
        <begin position="375"/>
        <end position="432"/>
    </location>
</feature>
<evidence type="ECO:0000259" key="8">
    <source>
        <dbReference type="PROSITE" id="PS51371"/>
    </source>
</evidence>
<dbReference type="EMBL" id="JAHUTI010029597">
    <property type="protein sequence ID" value="MED6241139.1"/>
    <property type="molecule type" value="Genomic_DNA"/>
</dbReference>
<dbReference type="CDD" id="cd04641">
    <property type="entry name" value="CBS_euAMPK_gamma-like_repeat2"/>
    <property type="match status" value="1"/>
</dbReference>
<evidence type="ECO:0000256" key="5">
    <source>
        <dbReference type="ARBA" id="ARBA00025878"/>
    </source>
</evidence>
<evidence type="ECO:0000313" key="10">
    <source>
        <dbReference type="Proteomes" id="UP001345963"/>
    </source>
</evidence>
<dbReference type="InterPro" id="IPR046342">
    <property type="entry name" value="CBS_dom_sf"/>
</dbReference>
<keyword evidence="10" id="KW-1185">Reference proteome</keyword>
<reference evidence="9 10" key="1">
    <citation type="submission" date="2021-07" db="EMBL/GenBank/DDBJ databases">
        <authorList>
            <person name="Palmer J.M."/>
        </authorList>
    </citation>
    <scope>NUCLEOTIDE SEQUENCE [LARGE SCALE GENOMIC DNA]</scope>
    <source>
        <strain evidence="9 10">AT_MEX2019</strain>
        <tissue evidence="9">Muscle</tissue>
    </source>
</reference>
<keyword evidence="4" id="KW-0275">Fatty acid biosynthesis</keyword>
<feature type="domain" description="CBS" evidence="8">
    <location>
        <begin position="271"/>
        <end position="330"/>
    </location>
</feature>
<evidence type="ECO:0000256" key="1">
    <source>
        <dbReference type="ARBA" id="ARBA00006750"/>
    </source>
</evidence>
<dbReference type="Gene3D" id="3.10.580.10">
    <property type="entry name" value="CBS-domain"/>
    <property type="match status" value="3"/>
</dbReference>
<dbReference type="InterPro" id="IPR050511">
    <property type="entry name" value="AMPK_gamma/SDS23_families"/>
</dbReference>
<dbReference type="PANTHER" id="PTHR13780">
    <property type="entry name" value="AMP-ACTIVATED PROTEIN KINASE, GAMMA REGULATORY SUBUNIT"/>
    <property type="match status" value="1"/>
</dbReference>
<feature type="compositionally biased region" description="Polar residues" evidence="7">
    <location>
        <begin position="1"/>
        <end position="29"/>
    </location>
</feature>
<accession>A0ABU7AU01</accession>
<keyword evidence="2" id="KW-0677">Repeat</keyword>
<dbReference type="InterPro" id="IPR000644">
    <property type="entry name" value="CBS_dom"/>
</dbReference>
<keyword evidence="9" id="KW-0418">Kinase</keyword>
<feature type="region of interest" description="Disordered" evidence="7">
    <location>
        <begin position="1"/>
        <end position="57"/>
    </location>
</feature>
<feature type="non-terminal residue" evidence="9">
    <location>
        <position position="1"/>
    </location>
</feature>
<evidence type="ECO:0000256" key="6">
    <source>
        <dbReference type="PROSITE-ProRule" id="PRU00703"/>
    </source>
</evidence>
<dbReference type="PROSITE" id="PS51371">
    <property type="entry name" value="CBS"/>
    <property type="match status" value="3"/>
</dbReference>
<comment type="caution">
    <text evidence="9">The sequence shown here is derived from an EMBL/GenBank/DDBJ whole genome shotgun (WGS) entry which is preliminary data.</text>
</comment>
<dbReference type="Pfam" id="PF00571">
    <property type="entry name" value="CBS"/>
    <property type="match status" value="3"/>
</dbReference>
<gene>
    <name evidence="9" type="primary">PRKAG2_3</name>
    <name evidence="9" type="ORF">ATANTOWER_032187</name>
</gene>
<evidence type="ECO:0000256" key="4">
    <source>
        <dbReference type="ARBA" id="ARBA00023160"/>
    </source>
</evidence>
<dbReference type="PANTHER" id="PTHR13780:SF122">
    <property type="entry name" value="5'-AMP-ACTIVATED PROTEIN KINASE SUBUNIT GAMMA-2"/>
    <property type="match status" value="1"/>
</dbReference>
<feature type="compositionally biased region" description="Polar residues" evidence="7">
    <location>
        <begin position="39"/>
        <end position="52"/>
    </location>
</feature>
<keyword evidence="4" id="KW-0276">Fatty acid metabolism</keyword>
<dbReference type="SMART" id="SM00116">
    <property type="entry name" value="CBS"/>
    <property type="match status" value="4"/>
</dbReference>
<dbReference type="Proteomes" id="UP001345963">
    <property type="component" value="Unassembled WGS sequence"/>
</dbReference>
<proteinExistence type="inferred from homology"/>
<keyword evidence="4" id="KW-0444">Lipid biosynthesis</keyword>
<name>A0ABU7AU01_9TELE</name>
<protein>
    <submittedName>
        <fullName evidence="9">5'-AMP-activated protein kinase subunit gamma-2</fullName>
    </submittedName>
</protein>
<evidence type="ECO:0000313" key="9">
    <source>
        <dbReference type="EMBL" id="MED6241139.1"/>
    </source>
</evidence>
<dbReference type="GO" id="GO:0016301">
    <property type="term" value="F:kinase activity"/>
    <property type="evidence" value="ECO:0007669"/>
    <property type="project" value="UniProtKB-KW"/>
</dbReference>
<evidence type="ECO:0000256" key="7">
    <source>
        <dbReference type="SAM" id="MobiDB-lite"/>
    </source>
</evidence>